<organism evidence="1 2">
    <name type="scientific">Pyropia yezoensis</name>
    <name type="common">Susabi-nori</name>
    <name type="synonym">Porphyra yezoensis</name>
    <dbReference type="NCBI Taxonomy" id="2788"/>
    <lineage>
        <taxon>Eukaryota</taxon>
        <taxon>Rhodophyta</taxon>
        <taxon>Bangiophyceae</taxon>
        <taxon>Bangiales</taxon>
        <taxon>Bangiaceae</taxon>
        <taxon>Pyropia</taxon>
    </lineage>
</organism>
<name>A0ACC3C3U0_PYRYE</name>
<keyword evidence="2" id="KW-1185">Reference proteome</keyword>
<proteinExistence type="predicted"/>
<protein>
    <submittedName>
        <fullName evidence="1">Uncharacterized protein</fullName>
    </submittedName>
</protein>
<dbReference type="Proteomes" id="UP000798662">
    <property type="component" value="Chromosome 2"/>
</dbReference>
<evidence type="ECO:0000313" key="1">
    <source>
        <dbReference type="EMBL" id="KAK1864790.1"/>
    </source>
</evidence>
<reference evidence="1" key="1">
    <citation type="submission" date="2019-11" db="EMBL/GenBank/DDBJ databases">
        <title>Nori genome reveals adaptations in red seaweeds to the harsh intertidal environment.</title>
        <authorList>
            <person name="Wang D."/>
            <person name="Mao Y."/>
        </authorList>
    </citation>
    <scope>NUCLEOTIDE SEQUENCE</scope>
    <source>
        <tissue evidence="1">Gametophyte</tissue>
    </source>
</reference>
<sequence>MRATNSAAQVASGAGRAAGSAQSDKDAEDPNLRERKRVATVKALLRPNMRGGCRDAAVSKVFPIAQWHNRLLLDSARAALGVSAAAASKFLHQKVMFPSTHKKKDYVEKPVYRYLKQTLSYFYTTIRLTAVRVFIDRVYEHSRHTIGRMDMTPDVKRSRLVLSKKEALSLLTGDNFLTDVHAWPALVDALAAVMKRLGAGDKFTEPNPMAGGTPFVLCLSGHVALVAFKVQEHLKLIGEVTEQSQGMNAGHRGKRVTMLSTLNGKFEMSAMPQRGLRLLDGTSTERALPEAEASEKDALSFSSDDSGSEEGGAGDETGSQAVSYRHRQTCAFVCLPDTDALNAISHIRP</sequence>
<gene>
    <name evidence="1" type="ORF">I4F81_007332</name>
</gene>
<accession>A0ACC3C3U0</accession>
<dbReference type="EMBL" id="CM020619">
    <property type="protein sequence ID" value="KAK1864790.1"/>
    <property type="molecule type" value="Genomic_DNA"/>
</dbReference>
<evidence type="ECO:0000313" key="2">
    <source>
        <dbReference type="Proteomes" id="UP000798662"/>
    </source>
</evidence>
<comment type="caution">
    <text evidence="1">The sequence shown here is derived from an EMBL/GenBank/DDBJ whole genome shotgun (WGS) entry which is preliminary data.</text>
</comment>